<proteinExistence type="predicted"/>
<evidence type="ECO:0000313" key="4">
    <source>
        <dbReference type="Proteomes" id="UP001328107"/>
    </source>
</evidence>
<feature type="non-terminal residue" evidence="3">
    <location>
        <position position="1"/>
    </location>
</feature>
<dbReference type="EMBL" id="BTRK01000006">
    <property type="protein sequence ID" value="GMR62824.1"/>
    <property type="molecule type" value="Genomic_DNA"/>
</dbReference>
<dbReference type="EMBL" id="BTRK01000006">
    <property type="protein sequence ID" value="GMR62641.1"/>
    <property type="molecule type" value="Genomic_DNA"/>
</dbReference>
<feature type="region of interest" description="Disordered" evidence="1">
    <location>
        <begin position="1"/>
        <end position="44"/>
    </location>
</feature>
<organism evidence="3 4">
    <name type="scientific">Pristionchus mayeri</name>
    <dbReference type="NCBI Taxonomy" id="1317129"/>
    <lineage>
        <taxon>Eukaryota</taxon>
        <taxon>Metazoa</taxon>
        <taxon>Ecdysozoa</taxon>
        <taxon>Nematoda</taxon>
        <taxon>Chromadorea</taxon>
        <taxon>Rhabditida</taxon>
        <taxon>Rhabditina</taxon>
        <taxon>Diplogasteromorpha</taxon>
        <taxon>Diplogasteroidea</taxon>
        <taxon>Neodiplogasteridae</taxon>
        <taxon>Pristionchus</taxon>
    </lineage>
</organism>
<gene>
    <name evidence="2" type="ORF">PMAYCL1PPCAC_32836</name>
    <name evidence="3" type="ORF">PMAYCL1PPCAC_33019</name>
</gene>
<accession>A0AAN5DGL5</accession>
<evidence type="ECO:0000313" key="3">
    <source>
        <dbReference type="EMBL" id="GMR62824.1"/>
    </source>
</evidence>
<reference evidence="3" key="2">
    <citation type="submission" date="2023-06" db="EMBL/GenBank/DDBJ databases">
        <title>Genome assembly of Pristionchus species.</title>
        <authorList>
            <person name="Yoshida K."/>
            <person name="Sommer R.J."/>
        </authorList>
    </citation>
    <scope>NUCLEOTIDE SEQUENCE</scope>
    <source>
        <strain evidence="3 4">RS5460</strain>
    </source>
</reference>
<evidence type="ECO:0000313" key="2">
    <source>
        <dbReference type="EMBL" id="GMR62641.1"/>
    </source>
</evidence>
<evidence type="ECO:0000256" key="1">
    <source>
        <dbReference type="SAM" id="MobiDB-lite"/>
    </source>
</evidence>
<feature type="compositionally biased region" description="Polar residues" evidence="1">
    <location>
        <begin position="1"/>
        <end position="24"/>
    </location>
</feature>
<reference evidence="4" key="1">
    <citation type="submission" date="2022-10" db="EMBL/GenBank/DDBJ databases">
        <title>Genome assembly of Pristionchus species.</title>
        <authorList>
            <person name="Yoshida K."/>
            <person name="Sommer R.J."/>
        </authorList>
    </citation>
    <scope>NUCLEOTIDE SEQUENCE [LARGE SCALE GENOMIC DNA]</scope>
    <source>
        <strain evidence="4">RS5460</strain>
    </source>
</reference>
<dbReference type="Proteomes" id="UP001328107">
    <property type="component" value="Unassembled WGS sequence"/>
</dbReference>
<comment type="caution">
    <text evidence="3">The sequence shown here is derived from an EMBL/GenBank/DDBJ whole genome shotgun (WGS) entry which is preliminary data.</text>
</comment>
<sequence>RSSLFGSCPSTCTGRSRAGSSCPASSDLPRQLPSSPTIRRIPGSCPVPDTRCSCPDRANLRSPVEERRGRARAGEAASSLLARLWPLISRQLSP</sequence>
<dbReference type="AlphaFoldDB" id="A0AAN5DGL5"/>
<feature type="non-terminal residue" evidence="3">
    <location>
        <position position="94"/>
    </location>
</feature>
<keyword evidence="4" id="KW-1185">Reference proteome</keyword>
<protein>
    <submittedName>
        <fullName evidence="3">Uncharacterized protein</fullName>
    </submittedName>
</protein>
<name>A0AAN5DGL5_9BILA</name>